<dbReference type="Proteomes" id="UP000807769">
    <property type="component" value="Unassembled WGS sequence"/>
</dbReference>
<comment type="caution">
    <text evidence="1">The sequence shown here is derived from an EMBL/GenBank/DDBJ whole genome shotgun (WGS) entry which is preliminary data.</text>
</comment>
<protein>
    <submittedName>
        <fullName evidence="1">Uncharacterized protein</fullName>
    </submittedName>
</protein>
<dbReference type="GeneID" id="64630275"/>
<gene>
    <name evidence="1" type="ORF">BJ212DRAFT_1370340</name>
</gene>
<dbReference type="OrthoDB" id="1047367at2759"/>
<sequence>MQLTLVTELSQLCAVDIDPDMKLENVMPLLEAEYATQRTKHLAPQTRSDRSRAQGYRSGAWLGLQCTHRSTTYQTITRAAASQFNPTHFAELLRQERDRAQQTELDRQCKISTLNTDLFDVEAQRRTEEAIRQQAVMENMEHALEILLKLHHEVFRWFD</sequence>
<proteinExistence type="predicted"/>
<name>A0A9P7E6Z4_9AGAM</name>
<accession>A0A9P7E6Z4</accession>
<keyword evidence="2" id="KW-1185">Reference proteome</keyword>
<evidence type="ECO:0000313" key="2">
    <source>
        <dbReference type="Proteomes" id="UP000807769"/>
    </source>
</evidence>
<reference evidence="1" key="1">
    <citation type="journal article" date="2020" name="New Phytol.">
        <title>Comparative genomics reveals dynamic genome evolution in host specialist ectomycorrhizal fungi.</title>
        <authorList>
            <person name="Lofgren L.A."/>
            <person name="Nguyen N.H."/>
            <person name="Vilgalys R."/>
            <person name="Ruytinx J."/>
            <person name="Liao H.L."/>
            <person name="Branco S."/>
            <person name="Kuo A."/>
            <person name="LaButti K."/>
            <person name="Lipzen A."/>
            <person name="Andreopoulos W."/>
            <person name="Pangilinan J."/>
            <person name="Riley R."/>
            <person name="Hundley H."/>
            <person name="Na H."/>
            <person name="Barry K."/>
            <person name="Grigoriev I.V."/>
            <person name="Stajich J.E."/>
            <person name="Kennedy P.G."/>
        </authorList>
    </citation>
    <scope>NUCLEOTIDE SEQUENCE</scope>
    <source>
        <strain evidence="1">MN1</strain>
    </source>
</reference>
<organism evidence="1 2">
    <name type="scientific">Suillus subaureus</name>
    <dbReference type="NCBI Taxonomy" id="48587"/>
    <lineage>
        <taxon>Eukaryota</taxon>
        <taxon>Fungi</taxon>
        <taxon>Dikarya</taxon>
        <taxon>Basidiomycota</taxon>
        <taxon>Agaricomycotina</taxon>
        <taxon>Agaricomycetes</taxon>
        <taxon>Agaricomycetidae</taxon>
        <taxon>Boletales</taxon>
        <taxon>Suillineae</taxon>
        <taxon>Suillaceae</taxon>
        <taxon>Suillus</taxon>
    </lineage>
</organism>
<evidence type="ECO:0000313" key="1">
    <source>
        <dbReference type="EMBL" id="KAG1812527.1"/>
    </source>
</evidence>
<dbReference type="AlphaFoldDB" id="A0A9P7E6Z4"/>
<dbReference type="RefSeq" id="XP_041190672.1">
    <property type="nucleotide sequence ID" value="XM_041336258.1"/>
</dbReference>
<dbReference type="EMBL" id="JABBWG010000026">
    <property type="protein sequence ID" value="KAG1812527.1"/>
    <property type="molecule type" value="Genomic_DNA"/>
</dbReference>